<reference evidence="3" key="1">
    <citation type="journal article" date="2018" name="Nat. Microbiol.">
        <title>Leveraging single-cell genomics to expand the fungal tree of life.</title>
        <authorList>
            <person name="Ahrendt S.R."/>
            <person name="Quandt C.A."/>
            <person name="Ciobanu D."/>
            <person name="Clum A."/>
            <person name="Salamov A."/>
            <person name="Andreopoulos B."/>
            <person name="Cheng J.F."/>
            <person name="Woyke T."/>
            <person name="Pelin A."/>
            <person name="Henrissat B."/>
            <person name="Reynolds N.K."/>
            <person name="Benny G.L."/>
            <person name="Smith M.E."/>
            <person name="James T.Y."/>
            <person name="Grigoriev I.V."/>
        </authorList>
    </citation>
    <scope>NUCLEOTIDE SEQUENCE [LARGE SCALE GENOMIC DNA]</scope>
    <source>
        <strain evidence="3">RSA 1356</strain>
    </source>
</reference>
<dbReference type="AlphaFoldDB" id="A0A4P9XIP0"/>
<dbReference type="EMBL" id="KZ993086">
    <property type="protein sequence ID" value="RKP05585.1"/>
    <property type="molecule type" value="Genomic_DNA"/>
</dbReference>
<organism evidence="2 3">
    <name type="scientific">Thamnocephalis sphaerospora</name>
    <dbReference type="NCBI Taxonomy" id="78915"/>
    <lineage>
        <taxon>Eukaryota</taxon>
        <taxon>Fungi</taxon>
        <taxon>Fungi incertae sedis</taxon>
        <taxon>Zoopagomycota</taxon>
        <taxon>Zoopagomycotina</taxon>
        <taxon>Zoopagomycetes</taxon>
        <taxon>Zoopagales</taxon>
        <taxon>Sigmoideomycetaceae</taxon>
        <taxon>Thamnocephalis</taxon>
    </lineage>
</organism>
<feature type="non-terminal residue" evidence="2">
    <location>
        <position position="1"/>
    </location>
</feature>
<name>A0A4P9XIP0_9FUNG</name>
<sequence length="103" mass="12368">PHIQSQLKDFLLIRGPITDGLGRKIWWAQDWRRGLPVRQRDEVLMRLDCDKWTTGFSLENRPRFLQLLEEALAHVHRAYDDGNDDKEETFSTHHRSVSRRYLR</sequence>
<feature type="compositionally biased region" description="Basic residues" evidence="1">
    <location>
        <begin position="92"/>
        <end position="103"/>
    </location>
</feature>
<dbReference type="OrthoDB" id="5511455at2759"/>
<feature type="region of interest" description="Disordered" evidence="1">
    <location>
        <begin position="82"/>
        <end position="103"/>
    </location>
</feature>
<evidence type="ECO:0000313" key="3">
    <source>
        <dbReference type="Proteomes" id="UP000271241"/>
    </source>
</evidence>
<accession>A0A4P9XIP0</accession>
<gene>
    <name evidence="2" type="ORF">THASP1DRAFT_25944</name>
</gene>
<keyword evidence="3" id="KW-1185">Reference proteome</keyword>
<evidence type="ECO:0000313" key="2">
    <source>
        <dbReference type="EMBL" id="RKP05585.1"/>
    </source>
</evidence>
<dbReference type="Proteomes" id="UP000271241">
    <property type="component" value="Unassembled WGS sequence"/>
</dbReference>
<proteinExistence type="predicted"/>
<evidence type="ECO:0000256" key="1">
    <source>
        <dbReference type="SAM" id="MobiDB-lite"/>
    </source>
</evidence>
<protein>
    <submittedName>
        <fullName evidence="2">Uncharacterized protein</fullName>
    </submittedName>
</protein>